<dbReference type="PANTHER" id="PTHR40278">
    <property type="entry name" value="DNA UTILIZATION PROTEIN HOFN"/>
    <property type="match status" value="1"/>
</dbReference>
<sequence>MYSLEINFLKDRPGYLKESESKVKQKVDLGNLTPIYIGVGVGVILPTVTGLAMLFLQLKTGEVTQTIGQIEAETKALDTKIGNIQKIKGESKRIQGETTALVTVFDQIRPWSAMLQDLRDRIPARVQIENIKHVPVDLRKSSSQKTDTPKNLPGDIVIEGFARNFADVNDFLLSVEQSKFLDGTTSKITNAELVDAPKEAFTIPKNNQSGQDKIKPPKVVKYTIKASLSNEPASDLIQELERKGSLGLVTRLRNIQKIGVIAK</sequence>
<keyword evidence="1" id="KW-1133">Transmembrane helix</keyword>
<dbReference type="KEGG" id="rsin:B6N60_03883"/>
<keyword evidence="1" id="KW-0472">Membrane</keyword>
<dbReference type="InterPro" id="IPR052534">
    <property type="entry name" value="Extracell_DNA_Util/SecSys_Comp"/>
</dbReference>
<name>A0A975Y6D8_9NOST</name>
<keyword evidence="3" id="KW-1185">Reference proteome</keyword>
<evidence type="ECO:0000313" key="2">
    <source>
        <dbReference type="EMBL" id="QXE25171.1"/>
    </source>
</evidence>
<evidence type="ECO:0000256" key="1">
    <source>
        <dbReference type="SAM" id="Phobius"/>
    </source>
</evidence>
<dbReference type="InterPro" id="IPR007813">
    <property type="entry name" value="PilN"/>
</dbReference>
<dbReference type="EMBL" id="CP021056">
    <property type="protein sequence ID" value="QXE25171.1"/>
    <property type="molecule type" value="Genomic_DNA"/>
</dbReference>
<dbReference type="PANTHER" id="PTHR40278:SF1">
    <property type="entry name" value="DNA UTILIZATION PROTEIN HOFN"/>
    <property type="match status" value="1"/>
</dbReference>
<dbReference type="RefSeq" id="WP_190603375.1">
    <property type="nucleotide sequence ID" value="NZ_CP021056.1"/>
</dbReference>
<gene>
    <name evidence="2" type="ORF">B6N60_03883</name>
</gene>
<organism evidence="2 3">
    <name type="scientific">Richelia sinica FACHB-800</name>
    <dbReference type="NCBI Taxonomy" id="1357546"/>
    <lineage>
        <taxon>Bacteria</taxon>
        <taxon>Bacillati</taxon>
        <taxon>Cyanobacteriota</taxon>
        <taxon>Cyanophyceae</taxon>
        <taxon>Nostocales</taxon>
        <taxon>Nostocaceae</taxon>
        <taxon>Richelia</taxon>
    </lineage>
</organism>
<dbReference type="Proteomes" id="UP000683511">
    <property type="component" value="Chromosome"/>
</dbReference>
<dbReference type="Pfam" id="PF05137">
    <property type="entry name" value="PilN"/>
    <property type="match status" value="1"/>
</dbReference>
<protein>
    <submittedName>
        <fullName evidence="2">Fimbrial assembly family protein</fullName>
    </submittedName>
</protein>
<feature type="transmembrane region" description="Helical" evidence="1">
    <location>
        <begin position="35"/>
        <end position="56"/>
    </location>
</feature>
<dbReference type="AlphaFoldDB" id="A0A975Y6D8"/>
<evidence type="ECO:0000313" key="3">
    <source>
        <dbReference type="Proteomes" id="UP000683511"/>
    </source>
</evidence>
<keyword evidence="1" id="KW-0812">Transmembrane</keyword>
<reference evidence="2" key="1">
    <citation type="submission" date="2017-04" db="EMBL/GenBank/DDBJ databases">
        <title>Genome deletions in a multicellular cyanobacterial endosymbiont for morphological adaptation in marine diatoms.</title>
        <authorList>
            <person name="Wang Y."/>
            <person name="Gao H."/>
            <person name="Li R."/>
            <person name="Xu X."/>
        </authorList>
    </citation>
    <scope>NUCLEOTIDE SEQUENCE</scope>
    <source>
        <strain evidence="2">FACHB 800</strain>
    </source>
</reference>
<accession>A0A975Y6D8</accession>
<proteinExistence type="predicted"/>